<name>A0AAV1R6W7_9ROSI</name>
<dbReference type="EMBL" id="CAWUPB010000893">
    <property type="protein sequence ID" value="CAK7328071.1"/>
    <property type="molecule type" value="Genomic_DNA"/>
</dbReference>
<proteinExistence type="predicted"/>
<reference evidence="1 2" key="1">
    <citation type="submission" date="2024-01" db="EMBL/GenBank/DDBJ databases">
        <authorList>
            <person name="Waweru B."/>
        </authorList>
    </citation>
    <scope>NUCLEOTIDE SEQUENCE [LARGE SCALE GENOMIC DNA]</scope>
</reference>
<keyword evidence="2" id="KW-1185">Reference proteome</keyword>
<comment type="caution">
    <text evidence="1">The sequence shown here is derived from an EMBL/GenBank/DDBJ whole genome shotgun (WGS) entry which is preliminary data.</text>
</comment>
<organism evidence="1 2">
    <name type="scientific">Dovyalis caffra</name>
    <dbReference type="NCBI Taxonomy" id="77055"/>
    <lineage>
        <taxon>Eukaryota</taxon>
        <taxon>Viridiplantae</taxon>
        <taxon>Streptophyta</taxon>
        <taxon>Embryophyta</taxon>
        <taxon>Tracheophyta</taxon>
        <taxon>Spermatophyta</taxon>
        <taxon>Magnoliopsida</taxon>
        <taxon>eudicotyledons</taxon>
        <taxon>Gunneridae</taxon>
        <taxon>Pentapetalae</taxon>
        <taxon>rosids</taxon>
        <taxon>fabids</taxon>
        <taxon>Malpighiales</taxon>
        <taxon>Salicaceae</taxon>
        <taxon>Flacourtieae</taxon>
        <taxon>Dovyalis</taxon>
    </lineage>
</organism>
<dbReference type="Proteomes" id="UP001314170">
    <property type="component" value="Unassembled WGS sequence"/>
</dbReference>
<gene>
    <name evidence="1" type="ORF">DCAF_LOCUS5790</name>
</gene>
<protein>
    <submittedName>
        <fullName evidence="1">Uncharacterized protein</fullName>
    </submittedName>
</protein>
<dbReference type="AlphaFoldDB" id="A0AAV1R6W7"/>
<accession>A0AAV1R6W7</accession>
<sequence length="73" mass="8352">MAIEFCSRKGKFYSLKADKNPLPVSGRLRRILANLRAPIDLTNVCEPREDTNSKIRTETKSRLVSHLKSRPRA</sequence>
<evidence type="ECO:0000313" key="2">
    <source>
        <dbReference type="Proteomes" id="UP001314170"/>
    </source>
</evidence>
<evidence type="ECO:0000313" key="1">
    <source>
        <dbReference type="EMBL" id="CAK7328071.1"/>
    </source>
</evidence>